<feature type="signal peptide" evidence="1">
    <location>
        <begin position="1"/>
        <end position="23"/>
    </location>
</feature>
<dbReference type="Gene3D" id="2.40.70.10">
    <property type="entry name" value="Acid Proteases"/>
    <property type="match status" value="2"/>
</dbReference>
<organism evidence="2 3">
    <name type="scientific">Sphingobacterium kyonggiense</name>
    <dbReference type="NCBI Taxonomy" id="714075"/>
    <lineage>
        <taxon>Bacteria</taxon>
        <taxon>Pseudomonadati</taxon>
        <taxon>Bacteroidota</taxon>
        <taxon>Sphingobacteriia</taxon>
        <taxon>Sphingobacteriales</taxon>
        <taxon>Sphingobacteriaceae</taxon>
        <taxon>Sphingobacterium</taxon>
    </lineage>
</organism>
<dbReference type="CDD" id="cd05483">
    <property type="entry name" value="retropepsin_like_bacteria"/>
    <property type="match status" value="1"/>
</dbReference>
<sequence length="492" mass="54835">MLFTRKLAILFSLLLWSSQQINAQDISSKLQDAFLKKDKSSLQSVLSSNFSIAGNTDESAQFRLEQIINKYPITAFKQLENNKEKTNNTILLQVHKPNNTFDTTLVHLSNDGKIKHIDLFDKLYGLQRLPIAKLRASIPFKNQAGAIIFQVYINNHPKPLNLLFDTGADGMAINEDVAKELNLTISRTNNASVVGGTQQIQVSDNNKIRIGNLALDNMGIAIFPAHNDKHTDGLIGNTLLKRFLTEVNYDQSIINLYDFGAFEYPKKGFTVPISLPESLIEIPANLELVANKKAEGRFIFDTGASYNLICFRPFVRENKMLVSGFKPQGQTFTVSFGINTPTFFGNAAGFTIQGLPNLINMPVSLMGGSGSENQWNPTEQGSIGNRLIARYNLIVNIAEGEIHFSPNKLYEQPFDFVIHSAVLGWNEKAQLVILTDPARKEIHDKVDLPIKEINGLSVKDLLKKKENIQKIIDLSKKGNITVQLEDGSFLSI</sequence>
<proteinExistence type="predicted"/>
<evidence type="ECO:0008006" key="4">
    <source>
        <dbReference type="Google" id="ProtNLM"/>
    </source>
</evidence>
<dbReference type="InterPro" id="IPR021109">
    <property type="entry name" value="Peptidase_aspartic_dom_sf"/>
</dbReference>
<feature type="chain" id="PRO_5047162032" description="Aspartyl protease" evidence="1">
    <location>
        <begin position="24"/>
        <end position="492"/>
    </location>
</feature>
<evidence type="ECO:0000313" key="3">
    <source>
        <dbReference type="Proteomes" id="UP001500101"/>
    </source>
</evidence>
<comment type="caution">
    <text evidence="2">The sequence shown here is derived from an EMBL/GenBank/DDBJ whole genome shotgun (WGS) entry which is preliminary data.</text>
</comment>
<dbReference type="Pfam" id="PF13650">
    <property type="entry name" value="Asp_protease_2"/>
    <property type="match status" value="1"/>
</dbReference>
<dbReference type="RefSeq" id="WP_344675727.1">
    <property type="nucleotide sequence ID" value="NZ_BAAAZI010000012.1"/>
</dbReference>
<evidence type="ECO:0000313" key="2">
    <source>
        <dbReference type="EMBL" id="GAA4146418.1"/>
    </source>
</evidence>
<gene>
    <name evidence="2" type="ORF">GCM10022216_31300</name>
</gene>
<keyword evidence="1" id="KW-0732">Signal</keyword>
<protein>
    <recommendedName>
        <fullName evidence="4">Aspartyl protease</fullName>
    </recommendedName>
</protein>
<keyword evidence="3" id="KW-1185">Reference proteome</keyword>
<accession>A0ABP7Z369</accession>
<dbReference type="EMBL" id="BAAAZI010000012">
    <property type="protein sequence ID" value="GAA4146418.1"/>
    <property type="molecule type" value="Genomic_DNA"/>
</dbReference>
<dbReference type="InterPro" id="IPR034122">
    <property type="entry name" value="Retropepsin-like_bacterial"/>
</dbReference>
<evidence type="ECO:0000256" key="1">
    <source>
        <dbReference type="SAM" id="SignalP"/>
    </source>
</evidence>
<reference evidence="3" key="1">
    <citation type="journal article" date="2019" name="Int. J. Syst. Evol. Microbiol.">
        <title>The Global Catalogue of Microorganisms (GCM) 10K type strain sequencing project: providing services to taxonomists for standard genome sequencing and annotation.</title>
        <authorList>
            <consortium name="The Broad Institute Genomics Platform"/>
            <consortium name="The Broad Institute Genome Sequencing Center for Infectious Disease"/>
            <person name="Wu L."/>
            <person name="Ma J."/>
        </authorList>
    </citation>
    <scope>NUCLEOTIDE SEQUENCE [LARGE SCALE GENOMIC DNA]</scope>
    <source>
        <strain evidence="3">JCM 16704</strain>
    </source>
</reference>
<dbReference type="Proteomes" id="UP001500101">
    <property type="component" value="Unassembled WGS sequence"/>
</dbReference>
<dbReference type="SUPFAM" id="SSF50630">
    <property type="entry name" value="Acid proteases"/>
    <property type="match status" value="1"/>
</dbReference>
<name>A0ABP7Z369_9SPHI</name>